<evidence type="ECO:0000259" key="1">
    <source>
        <dbReference type="PROSITE" id="PS51352"/>
    </source>
</evidence>
<dbReference type="PANTHER" id="PTHR45672">
    <property type="entry name" value="PROTEIN DISULFIDE-ISOMERASE C17H9.14C-RELATED"/>
    <property type="match status" value="1"/>
</dbReference>
<dbReference type="Pfam" id="PF00085">
    <property type="entry name" value="Thioredoxin"/>
    <property type="match status" value="1"/>
</dbReference>
<dbReference type="InterPro" id="IPR051063">
    <property type="entry name" value="PDI"/>
</dbReference>
<dbReference type="PROSITE" id="PS51352">
    <property type="entry name" value="THIOREDOXIN_2"/>
    <property type="match status" value="1"/>
</dbReference>
<dbReference type="CDD" id="cd02961">
    <property type="entry name" value="PDI_a_family"/>
    <property type="match status" value="1"/>
</dbReference>
<accession>A0A1M7Y5E4</accession>
<sequence>MIIQLNNSNFNDFLWNSEALLMVMFYKENCIHCNKMKAELEELAKEAEHKVLFGKVDAQEEYELSDRYDINSLPTLLYFFKGEKKECLEGYYSSLVIQANMNKLIHLLS</sequence>
<protein>
    <submittedName>
        <fullName evidence="2">Thioredoxin 1</fullName>
    </submittedName>
</protein>
<dbReference type="GO" id="GO:0003756">
    <property type="term" value="F:protein disulfide isomerase activity"/>
    <property type="evidence" value="ECO:0007669"/>
    <property type="project" value="TreeGrafter"/>
</dbReference>
<dbReference type="Proteomes" id="UP000184612">
    <property type="component" value="Unassembled WGS sequence"/>
</dbReference>
<keyword evidence="3" id="KW-1185">Reference proteome</keyword>
<dbReference type="EMBL" id="FRFD01000004">
    <property type="protein sequence ID" value="SHO47731.1"/>
    <property type="molecule type" value="Genomic_DNA"/>
</dbReference>
<gene>
    <name evidence="2" type="ORF">SAMN02745217_01642</name>
</gene>
<dbReference type="STRING" id="1121345.SAMN02745217_01642"/>
<proteinExistence type="predicted"/>
<dbReference type="SUPFAM" id="SSF52833">
    <property type="entry name" value="Thioredoxin-like"/>
    <property type="match status" value="1"/>
</dbReference>
<dbReference type="InterPro" id="IPR013766">
    <property type="entry name" value="Thioredoxin_domain"/>
</dbReference>
<dbReference type="InterPro" id="IPR036249">
    <property type="entry name" value="Thioredoxin-like_sf"/>
</dbReference>
<reference evidence="2 3" key="1">
    <citation type="submission" date="2016-12" db="EMBL/GenBank/DDBJ databases">
        <authorList>
            <person name="Song W.-J."/>
            <person name="Kurnit D.M."/>
        </authorList>
    </citation>
    <scope>NUCLEOTIDE SEQUENCE [LARGE SCALE GENOMIC DNA]</scope>
    <source>
        <strain evidence="2 3">DSM 12503</strain>
    </source>
</reference>
<dbReference type="GO" id="GO:0006457">
    <property type="term" value="P:protein folding"/>
    <property type="evidence" value="ECO:0007669"/>
    <property type="project" value="TreeGrafter"/>
</dbReference>
<dbReference type="RefSeq" id="WP_207665471.1">
    <property type="nucleotide sequence ID" value="NZ_FRFD01000004.1"/>
</dbReference>
<evidence type="ECO:0000313" key="3">
    <source>
        <dbReference type="Proteomes" id="UP000184612"/>
    </source>
</evidence>
<dbReference type="AlphaFoldDB" id="A0A1M7Y5E4"/>
<organism evidence="2 3">
    <name type="scientific">Anaerocolumna xylanovorans DSM 12503</name>
    <dbReference type="NCBI Taxonomy" id="1121345"/>
    <lineage>
        <taxon>Bacteria</taxon>
        <taxon>Bacillati</taxon>
        <taxon>Bacillota</taxon>
        <taxon>Clostridia</taxon>
        <taxon>Lachnospirales</taxon>
        <taxon>Lachnospiraceae</taxon>
        <taxon>Anaerocolumna</taxon>
    </lineage>
</organism>
<dbReference type="Gene3D" id="3.40.30.10">
    <property type="entry name" value="Glutaredoxin"/>
    <property type="match status" value="1"/>
</dbReference>
<name>A0A1M7Y5E4_9FIRM</name>
<feature type="domain" description="Thioredoxin" evidence="1">
    <location>
        <begin position="1"/>
        <end position="109"/>
    </location>
</feature>
<evidence type="ECO:0000313" key="2">
    <source>
        <dbReference type="EMBL" id="SHO47731.1"/>
    </source>
</evidence>